<proteinExistence type="inferred from homology"/>
<evidence type="ECO:0000256" key="5">
    <source>
        <dbReference type="ARBA" id="ARBA00022975"/>
    </source>
</evidence>
<dbReference type="InterPro" id="IPR002082">
    <property type="entry name" value="Asp_carbamoyltransf"/>
</dbReference>
<dbReference type="PROSITE" id="PS00097">
    <property type="entry name" value="CARBAMOYLTRANSFERASE"/>
    <property type="match status" value="1"/>
</dbReference>
<dbReference type="InterPro" id="IPR006131">
    <property type="entry name" value="Asp_carbamoyltransf_Asp/Orn-bd"/>
</dbReference>
<dbReference type="Pfam" id="PF00185">
    <property type="entry name" value="OTCace"/>
    <property type="match status" value="1"/>
</dbReference>
<comment type="pathway">
    <text evidence="1">Pyrimidine metabolism; UMP biosynthesis via de novo pathway; (S)-dihydroorotate from bicarbonate: step 2/3.</text>
</comment>
<dbReference type="Pfam" id="PF02729">
    <property type="entry name" value="OTCace_N"/>
    <property type="match status" value="1"/>
</dbReference>
<dbReference type="GO" id="GO:0006207">
    <property type="term" value="P:'de novo' pyrimidine nucleobase biosynthetic process"/>
    <property type="evidence" value="ECO:0007669"/>
    <property type="project" value="InterPro"/>
</dbReference>
<dbReference type="Proteomes" id="UP000246104">
    <property type="component" value="Unassembled WGS sequence"/>
</dbReference>
<dbReference type="UniPathway" id="UPA00070">
    <property type="reaction ID" value="UER00116"/>
</dbReference>
<feature type="domain" description="Aspartate/ornithine carbamoyltransferase carbamoyl-P binding" evidence="11">
    <location>
        <begin position="24"/>
        <end position="172"/>
    </location>
</feature>
<sequence>MAAGLFADRRVSVPPEAQTSFFGRSFISVDQIQSSNEVNQLFEMADVMAKVTESNGVYRPLVGYGVTELFYEASTRTSLSFEAAAKRLGAKVHVRDGMGMFSSVTKGESLQDTIHAACQTTGNDLIVLRHKEDRSSEVAAKIAARYGVPIINAGSGSLEHPTQALLDLYTIKRLVGRTERLKVMMVGDLLYGRTIKSLAKLLAIMDPQVELVFASPQELAAPADFVEDISSRVGSVEETDEFLSALPEADVVYWTRVQKERFPLGQEELYDRVKDQFIFRREHIELMKEHSILMHPLPRVNEIDYAVDKDPHGAYFRQMRSGLYIRMALMHEILLGHQIVA</sequence>
<dbReference type="NCBIfam" id="TIGR00670">
    <property type="entry name" value="asp_carb_tr"/>
    <property type="match status" value="1"/>
</dbReference>
<evidence type="ECO:0000256" key="9">
    <source>
        <dbReference type="RuleBase" id="RU003634"/>
    </source>
</evidence>
<dbReference type="PRINTS" id="PR00100">
    <property type="entry name" value="AOTCASE"/>
</dbReference>
<evidence type="ECO:0000256" key="3">
    <source>
        <dbReference type="ARBA" id="ARBA00013008"/>
    </source>
</evidence>
<dbReference type="InterPro" id="IPR006130">
    <property type="entry name" value="Asp/Orn_carbamoylTrfase"/>
</dbReference>
<dbReference type="GO" id="GO:0016597">
    <property type="term" value="F:amino acid binding"/>
    <property type="evidence" value="ECO:0007669"/>
    <property type="project" value="InterPro"/>
</dbReference>
<evidence type="ECO:0000256" key="4">
    <source>
        <dbReference type="ARBA" id="ARBA00022679"/>
    </source>
</evidence>
<evidence type="ECO:0000256" key="1">
    <source>
        <dbReference type="ARBA" id="ARBA00004852"/>
    </source>
</evidence>
<dbReference type="GO" id="GO:0044205">
    <property type="term" value="P:'de novo' UMP biosynthetic process"/>
    <property type="evidence" value="ECO:0007669"/>
    <property type="project" value="UniProtKB-UniPathway"/>
</dbReference>
<dbReference type="EC" id="2.1.3.2" evidence="3 8"/>
<dbReference type="NCBIfam" id="NF002032">
    <property type="entry name" value="PRK00856.1"/>
    <property type="match status" value="1"/>
</dbReference>
<reference evidence="12 13" key="1">
    <citation type="submission" date="2018-02" db="EMBL/GenBank/DDBJ databases">
        <title>Genomic Reconstructions from Amazon Rainforest and Pasture Soil Reveal Novel Insights into the Physiology of Candidate Phyla in Tropical Sites.</title>
        <authorList>
            <person name="Kroeger M.E."/>
            <person name="Delmont T."/>
            <person name="Eren A.M."/>
            <person name="Guo J."/>
            <person name="Meyer K.M."/>
            <person name="Khan K."/>
            <person name="Rodrigues J.L.M."/>
            <person name="Bohannan B.J.M."/>
            <person name="Tringe S."/>
            <person name="Borges C.D."/>
            <person name="Tiedje J."/>
            <person name="Tsai S.M."/>
            <person name="Nusslein K."/>
        </authorList>
    </citation>
    <scope>NUCLEOTIDE SEQUENCE [LARGE SCALE GENOMIC DNA]</scope>
    <source>
        <strain evidence="12">Amazon FNV 2010 28 9</strain>
    </source>
</reference>
<accession>A0A317JPS4</accession>
<evidence type="ECO:0000256" key="7">
    <source>
        <dbReference type="ARBA" id="ARBA00048859"/>
    </source>
</evidence>
<dbReference type="InterPro" id="IPR006132">
    <property type="entry name" value="Asp/Orn_carbamoyltranf_P-bd"/>
</dbReference>
<dbReference type="InterPro" id="IPR036901">
    <property type="entry name" value="Asp/Orn_carbamoylTrfase_sf"/>
</dbReference>
<dbReference type="GO" id="GO:0004070">
    <property type="term" value="F:aspartate carbamoyltransferase activity"/>
    <property type="evidence" value="ECO:0007669"/>
    <property type="project" value="UniProtKB-UniRule"/>
</dbReference>
<evidence type="ECO:0000259" key="10">
    <source>
        <dbReference type="Pfam" id="PF00185"/>
    </source>
</evidence>
<feature type="domain" description="Aspartate/ornithine carbamoyltransferase Asp/Orn-binding" evidence="10">
    <location>
        <begin position="181"/>
        <end position="331"/>
    </location>
</feature>
<evidence type="ECO:0000256" key="6">
    <source>
        <dbReference type="ARBA" id="ARBA00043884"/>
    </source>
</evidence>
<evidence type="ECO:0000256" key="2">
    <source>
        <dbReference type="ARBA" id="ARBA00008896"/>
    </source>
</evidence>
<comment type="catalytic activity">
    <reaction evidence="7">
        <text>carbamoyl phosphate + L-aspartate = N-carbamoyl-L-aspartate + phosphate + H(+)</text>
        <dbReference type="Rhea" id="RHEA:20013"/>
        <dbReference type="ChEBI" id="CHEBI:15378"/>
        <dbReference type="ChEBI" id="CHEBI:29991"/>
        <dbReference type="ChEBI" id="CHEBI:32814"/>
        <dbReference type="ChEBI" id="CHEBI:43474"/>
        <dbReference type="ChEBI" id="CHEBI:58228"/>
        <dbReference type="EC" id="2.1.3.2"/>
    </reaction>
</comment>
<dbReference type="PRINTS" id="PR00101">
    <property type="entry name" value="ATCASE"/>
</dbReference>
<evidence type="ECO:0000259" key="11">
    <source>
        <dbReference type="Pfam" id="PF02729"/>
    </source>
</evidence>
<keyword evidence="4 9" id="KW-0808">Transferase</keyword>
<protein>
    <recommendedName>
        <fullName evidence="3 8">Aspartate carbamoyltransferase</fullName>
        <ecNumber evidence="3 8">2.1.3.2</ecNumber>
    </recommendedName>
</protein>
<dbReference type="FunFam" id="3.40.50.1370:FF:000002">
    <property type="entry name" value="Aspartate carbamoyltransferase 2"/>
    <property type="match status" value="1"/>
</dbReference>
<dbReference type="PANTHER" id="PTHR45753">
    <property type="entry name" value="ORNITHINE CARBAMOYLTRANSFERASE, MITOCHONDRIAL"/>
    <property type="match status" value="1"/>
</dbReference>
<evidence type="ECO:0000313" key="12">
    <source>
        <dbReference type="EMBL" id="PWU23258.1"/>
    </source>
</evidence>
<dbReference type="AlphaFoldDB" id="A0A317JPS4"/>
<dbReference type="SUPFAM" id="SSF53671">
    <property type="entry name" value="Aspartate/ornithine carbamoyltransferase"/>
    <property type="match status" value="1"/>
</dbReference>
<keyword evidence="5" id="KW-0665">Pyrimidine biosynthesis</keyword>
<evidence type="ECO:0000256" key="8">
    <source>
        <dbReference type="NCBIfam" id="TIGR00670"/>
    </source>
</evidence>
<name>A0A317JPS4_9BACT</name>
<dbReference type="Gene3D" id="3.40.50.1370">
    <property type="entry name" value="Aspartate/ornithine carbamoyltransferase"/>
    <property type="match status" value="2"/>
</dbReference>
<gene>
    <name evidence="12" type="ORF">C5B42_03575</name>
</gene>
<dbReference type="EMBL" id="PSRQ01000042">
    <property type="protein sequence ID" value="PWU23258.1"/>
    <property type="molecule type" value="Genomic_DNA"/>
</dbReference>
<organism evidence="12 13">
    <name type="scientific">Candidatus Cerribacteria bacterium 'Amazon FNV 2010 28 9'</name>
    <dbReference type="NCBI Taxonomy" id="2081795"/>
    <lineage>
        <taxon>Bacteria</taxon>
        <taxon>Candidatus Cerribacteria</taxon>
    </lineage>
</organism>
<comment type="function">
    <text evidence="6">Catalyzes the condensation of carbamoyl phosphate and aspartate to form carbamoyl aspartate and inorganic phosphate, the committed step in the de novo pyrimidine nucleotide biosynthesis pathway.</text>
</comment>
<dbReference type="PANTHER" id="PTHR45753:SF6">
    <property type="entry name" value="ASPARTATE CARBAMOYLTRANSFERASE"/>
    <property type="match status" value="1"/>
</dbReference>
<evidence type="ECO:0000313" key="13">
    <source>
        <dbReference type="Proteomes" id="UP000246104"/>
    </source>
</evidence>
<comment type="caution">
    <text evidence="12">The sequence shown here is derived from an EMBL/GenBank/DDBJ whole genome shotgun (WGS) entry which is preliminary data.</text>
</comment>
<dbReference type="GO" id="GO:0006520">
    <property type="term" value="P:amino acid metabolic process"/>
    <property type="evidence" value="ECO:0007669"/>
    <property type="project" value="InterPro"/>
</dbReference>
<comment type="similarity">
    <text evidence="2">Belongs to the aspartate/ornithine carbamoyltransferase superfamily. ATCase family.</text>
</comment>